<name>A0A2P1PUC9_9GAMM</name>
<evidence type="ECO:0000313" key="3">
    <source>
        <dbReference type="Proteomes" id="UP000241074"/>
    </source>
</evidence>
<evidence type="ECO:0000256" key="1">
    <source>
        <dbReference type="SAM" id="Phobius"/>
    </source>
</evidence>
<keyword evidence="1" id="KW-0812">Transmembrane</keyword>
<keyword evidence="1" id="KW-0472">Membrane</keyword>
<accession>A0A2P1PUC9</accession>
<dbReference type="KEGG" id="xba:C7S18_15165"/>
<proteinExistence type="predicted"/>
<sequence length="369" mass="38275">MLGALVLSSGVWADVTSLEKDRGHLQLGDKKSQTTGKQLNGVTRGFPALSLIDDSGLDYQVLSDAGSSIATSSDSGAVGEASYTAAVTATTMNGGTEQATLEDAYDGYSGICLSNNGGTGPCDAGLGGKSINGFNYEAYFNNGPPTLDASCSNRQILFPSQSVYPNIVVSRKVFVPLNDEFIRWQTLITNTSASAATINLITANDLGSDANTLIDRTSSGDAVVTDADQWVTTFQNYSGVSTSDPRLAHVFGGPGAAVSAGGISFTNGDDRPFWHYVLNIQSGQTVNVVTFSSGQPSRADAAAKAAQLVALSGNAASCMSPAELAQVVNYAAAAGPVNRDVPMMDRRVLLAVMGMLLALGFVALRRNSL</sequence>
<keyword evidence="1" id="KW-1133">Transmembrane helix</keyword>
<dbReference type="Proteomes" id="UP000241074">
    <property type="component" value="Chromosome"/>
</dbReference>
<dbReference type="EMBL" id="CP027860">
    <property type="protein sequence ID" value="AVP98444.1"/>
    <property type="molecule type" value="Genomic_DNA"/>
</dbReference>
<keyword evidence="3" id="KW-1185">Reference proteome</keyword>
<evidence type="ECO:0000313" key="2">
    <source>
        <dbReference type="EMBL" id="AVP98444.1"/>
    </source>
</evidence>
<gene>
    <name evidence="2" type="ORF">C7S18_15165</name>
</gene>
<organism evidence="2 3">
    <name type="scientific">Ahniella affigens</name>
    <dbReference type="NCBI Taxonomy" id="2021234"/>
    <lineage>
        <taxon>Bacteria</taxon>
        <taxon>Pseudomonadati</taxon>
        <taxon>Pseudomonadota</taxon>
        <taxon>Gammaproteobacteria</taxon>
        <taxon>Lysobacterales</taxon>
        <taxon>Rhodanobacteraceae</taxon>
        <taxon>Ahniella</taxon>
    </lineage>
</organism>
<feature type="transmembrane region" description="Helical" evidence="1">
    <location>
        <begin position="348"/>
        <end position="364"/>
    </location>
</feature>
<dbReference type="AlphaFoldDB" id="A0A2P1PUC9"/>
<protein>
    <submittedName>
        <fullName evidence="2">Uncharacterized protein</fullName>
    </submittedName>
</protein>
<reference evidence="2 3" key="2">
    <citation type="submission" date="2018-03" db="EMBL/GenBank/DDBJ databases">
        <authorList>
            <person name="Keele B.F."/>
        </authorList>
    </citation>
    <scope>NUCLEOTIDE SEQUENCE [LARGE SCALE GENOMIC DNA]</scope>
    <source>
        <strain evidence="2 3">D13</strain>
    </source>
</reference>
<reference evidence="2 3" key="1">
    <citation type="submission" date="2018-03" db="EMBL/GenBank/DDBJ databases">
        <title>Ahniella affigens gen. nov., sp. nov., a gammaproteobacterium isolated from sandy soil near a stream.</title>
        <authorList>
            <person name="Ko Y."/>
            <person name="Kim J.-H."/>
        </authorList>
    </citation>
    <scope>NUCLEOTIDE SEQUENCE [LARGE SCALE GENOMIC DNA]</scope>
    <source>
        <strain evidence="2 3">D13</strain>
    </source>
</reference>